<dbReference type="AlphaFoldDB" id="A0AA40F936"/>
<feature type="compositionally biased region" description="Pro residues" evidence="1">
    <location>
        <begin position="200"/>
        <end position="213"/>
    </location>
</feature>
<protein>
    <recommendedName>
        <fullName evidence="2">C2H2-type domain-containing protein</fullName>
    </recommendedName>
</protein>
<name>A0AA40F936_9PEZI</name>
<feature type="region of interest" description="Disordered" evidence="1">
    <location>
        <begin position="154"/>
        <end position="268"/>
    </location>
</feature>
<dbReference type="EMBL" id="JAUKUD010000001">
    <property type="protein sequence ID" value="KAK0753489.1"/>
    <property type="molecule type" value="Genomic_DNA"/>
</dbReference>
<dbReference type="InterPro" id="IPR036236">
    <property type="entry name" value="Znf_C2H2_sf"/>
</dbReference>
<feature type="compositionally biased region" description="Basic and acidic residues" evidence="1">
    <location>
        <begin position="168"/>
        <end position="177"/>
    </location>
</feature>
<dbReference type="SUPFAM" id="SSF57667">
    <property type="entry name" value="beta-beta-alpha zinc fingers"/>
    <property type="match status" value="1"/>
</dbReference>
<feature type="compositionally biased region" description="Acidic residues" evidence="1">
    <location>
        <begin position="85"/>
        <end position="97"/>
    </location>
</feature>
<dbReference type="PANTHER" id="PTHR46179">
    <property type="entry name" value="ZINC FINGER PROTEIN"/>
    <property type="match status" value="1"/>
</dbReference>
<evidence type="ECO:0000256" key="1">
    <source>
        <dbReference type="SAM" id="MobiDB-lite"/>
    </source>
</evidence>
<keyword evidence="4" id="KW-1185">Reference proteome</keyword>
<organism evidence="3 4">
    <name type="scientific">Schizothecium vesticola</name>
    <dbReference type="NCBI Taxonomy" id="314040"/>
    <lineage>
        <taxon>Eukaryota</taxon>
        <taxon>Fungi</taxon>
        <taxon>Dikarya</taxon>
        <taxon>Ascomycota</taxon>
        <taxon>Pezizomycotina</taxon>
        <taxon>Sordariomycetes</taxon>
        <taxon>Sordariomycetidae</taxon>
        <taxon>Sordariales</taxon>
        <taxon>Schizotheciaceae</taxon>
        <taxon>Schizothecium</taxon>
    </lineage>
</organism>
<dbReference type="PANTHER" id="PTHR46179:SF19">
    <property type="entry name" value="C2H2 FINGER DOMAIN TRANSCRIPTION FACTOR (EUROFUNG)-RELATED"/>
    <property type="match status" value="1"/>
</dbReference>
<feature type="domain" description="C2H2-type" evidence="2">
    <location>
        <begin position="407"/>
        <end position="436"/>
    </location>
</feature>
<dbReference type="InterPro" id="IPR051061">
    <property type="entry name" value="Zinc_finger_trans_reg"/>
</dbReference>
<feature type="region of interest" description="Disordered" evidence="1">
    <location>
        <begin position="1"/>
        <end position="29"/>
    </location>
</feature>
<feature type="region of interest" description="Disordered" evidence="1">
    <location>
        <begin position="281"/>
        <end position="309"/>
    </location>
</feature>
<dbReference type="SMART" id="SM00355">
    <property type="entry name" value="ZnF_C2H2"/>
    <property type="match status" value="3"/>
</dbReference>
<dbReference type="InterPro" id="IPR013087">
    <property type="entry name" value="Znf_C2H2_type"/>
</dbReference>
<accession>A0AA40F936</accession>
<dbReference type="Gene3D" id="3.30.160.60">
    <property type="entry name" value="Classic Zinc Finger"/>
    <property type="match status" value="2"/>
</dbReference>
<dbReference type="Proteomes" id="UP001172155">
    <property type="component" value="Unassembled WGS sequence"/>
</dbReference>
<sequence length="499" mass="53366">MSAPGASHHTHALHSDIYDPDDVLPPMSPGLQPLRPTLKLSPTPPLAIYATVKPSQGDVVLLNTLDGHRRPEIGMHAGLTALPSDTDEAESPIELEDPMSPGSRSVTAPAHVDGEKSQPEGLGVPDEMALDTDPGDSTLALISLAAGALAVASPPSHAVDAGPTPPVTEKDAARERPTPAPLAQTRAPRHAELLRDDRPPPPSPYSPRSPGPRSPGFYSPRASGAVPLPPIRSPSNGLLSPGVGQGLPPIQHNSPRSDASGPLPSITSQFGDLAQFANSYTQETQRQRHGSFPHSPPSNQHLSMHHGTPPISPNYSYSTAANVGFNFAAGYPQHRPSHDYASSTATPGSEQSSSTPATSIAEPLEGLSIHSATAQYRCTFQGCTAAPFQTQYLLNSHANVHSSSRPHYCPVSTCTRSEGGKGFKRKNEMIRHGLVHDSPGYVCPFCPDRDHKYPRPDNLQRHVRVHHIDKDKEDPLLRDVLAQRPDGPSRGRRRRGIQN</sequence>
<feature type="domain" description="C2H2-type" evidence="2">
    <location>
        <begin position="441"/>
        <end position="466"/>
    </location>
</feature>
<comment type="caution">
    <text evidence="3">The sequence shown here is derived from an EMBL/GenBank/DDBJ whole genome shotgun (WGS) entry which is preliminary data.</text>
</comment>
<reference evidence="3" key="1">
    <citation type="submission" date="2023-06" db="EMBL/GenBank/DDBJ databases">
        <title>Genome-scale phylogeny and comparative genomics of the fungal order Sordariales.</title>
        <authorList>
            <consortium name="Lawrence Berkeley National Laboratory"/>
            <person name="Hensen N."/>
            <person name="Bonometti L."/>
            <person name="Westerberg I."/>
            <person name="Brannstrom I.O."/>
            <person name="Guillou S."/>
            <person name="Cros-Aarteil S."/>
            <person name="Calhoun S."/>
            <person name="Haridas S."/>
            <person name="Kuo A."/>
            <person name="Mondo S."/>
            <person name="Pangilinan J."/>
            <person name="Riley R."/>
            <person name="LaButti K."/>
            <person name="Andreopoulos B."/>
            <person name="Lipzen A."/>
            <person name="Chen C."/>
            <person name="Yanf M."/>
            <person name="Daum C."/>
            <person name="Ng V."/>
            <person name="Clum A."/>
            <person name="Steindorff A."/>
            <person name="Ohm R."/>
            <person name="Martin F."/>
            <person name="Silar P."/>
            <person name="Natvig D."/>
            <person name="Lalanne C."/>
            <person name="Gautier V."/>
            <person name="Ament-velasquez S.L."/>
            <person name="Kruys A."/>
            <person name="Hutchinson M.I."/>
            <person name="Powell A.J."/>
            <person name="Barry K."/>
            <person name="Miller A.N."/>
            <person name="Grigoriev I.V."/>
            <person name="Debuchy R."/>
            <person name="Gladieux P."/>
            <person name="Thoren M.H."/>
            <person name="Johannesson H."/>
        </authorList>
    </citation>
    <scope>NUCLEOTIDE SEQUENCE</scope>
    <source>
        <strain evidence="3">SMH3187-1</strain>
    </source>
</reference>
<evidence type="ECO:0000313" key="4">
    <source>
        <dbReference type="Proteomes" id="UP001172155"/>
    </source>
</evidence>
<evidence type="ECO:0000313" key="3">
    <source>
        <dbReference type="EMBL" id="KAK0753489.1"/>
    </source>
</evidence>
<feature type="compositionally biased region" description="Basic and acidic residues" evidence="1">
    <location>
        <begin position="189"/>
        <end position="199"/>
    </location>
</feature>
<feature type="region of interest" description="Disordered" evidence="1">
    <location>
        <begin position="336"/>
        <end position="358"/>
    </location>
</feature>
<dbReference type="GO" id="GO:0005634">
    <property type="term" value="C:nucleus"/>
    <property type="evidence" value="ECO:0007669"/>
    <property type="project" value="TreeGrafter"/>
</dbReference>
<evidence type="ECO:0000259" key="2">
    <source>
        <dbReference type="SMART" id="SM00355"/>
    </source>
</evidence>
<gene>
    <name evidence="3" type="ORF">B0T18DRAFT_16384</name>
</gene>
<feature type="region of interest" description="Disordered" evidence="1">
    <location>
        <begin position="82"/>
        <end position="135"/>
    </location>
</feature>
<feature type="compositionally biased region" description="Polar residues" evidence="1">
    <location>
        <begin position="340"/>
        <end position="358"/>
    </location>
</feature>
<dbReference type="GO" id="GO:0006357">
    <property type="term" value="P:regulation of transcription by RNA polymerase II"/>
    <property type="evidence" value="ECO:0007669"/>
    <property type="project" value="TreeGrafter"/>
</dbReference>
<feature type="domain" description="C2H2-type" evidence="2">
    <location>
        <begin position="376"/>
        <end position="401"/>
    </location>
</feature>
<proteinExistence type="predicted"/>